<feature type="transmembrane region" description="Helical" evidence="1">
    <location>
        <begin position="342"/>
        <end position="363"/>
    </location>
</feature>
<feature type="transmembrane region" description="Helical" evidence="1">
    <location>
        <begin position="211"/>
        <end position="228"/>
    </location>
</feature>
<gene>
    <name evidence="2" type="ORF">J2I47_16675</name>
</gene>
<evidence type="ECO:0000313" key="3">
    <source>
        <dbReference type="Proteomes" id="UP000664034"/>
    </source>
</evidence>
<protein>
    <submittedName>
        <fullName evidence="2">Uncharacterized protein</fullName>
    </submittedName>
</protein>
<feature type="transmembrane region" description="Helical" evidence="1">
    <location>
        <begin position="272"/>
        <end position="291"/>
    </location>
</feature>
<feature type="transmembrane region" description="Helical" evidence="1">
    <location>
        <begin position="12"/>
        <end position="32"/>
    </location>
</feature>
<comment type="caution">
    <text evidence="2">The sequence shown here is derived from an EMBL/GenBank/DDBJ whole genome shotgun (WGS) entry which is preliminary data.</text>
</comment>
<reference evidence="2" key="1">
    <citation type="submission" date="2021-03" db="EMBL/GenBank/DDBJ databases">
        <title>Fibrella sp. HMF5335 genome sequencing and assembly.</title>
        <authorList>
            <person name="Kang H."/>
            <person name="Kim H."/>
            <person name="Bae S."/>
            <person name="Joh K."/>
        </authorList>
    </citation>
    <scope>NUCLEOTIDE SEQUENCE</scope>
    <source>
        <strain evidence="2">HMF5335</strain>
    </source>
</reference>
<dbReference type="Proteomes" id="UP000664034">
    <property type="component" value="Unassembled WGS sequence"/>
</dbReference>
<feature type="transmembrane region" description="Helical" evidence="1">
    <location>
        <begin position="316"/>
        <end position="336"/>
    </location>
</feature>
<evidence type="ECO:0000256" key="1">
    <source>
        <dbReference type="SAM" id="Phobius"/>
    </source>
</evidence>
<dbReference type="AlphaFoldDB" id="A0A939GJ45"/>
<keyword evidence="1" id="KW-0812">Transmembrane</keyword>
<keyword evidence="1" id="KW-1133">Transmembrane helix</keyword>
<feature type="transmembrane region" description="Helical" evidence="1">
    <location>
        <begin position="174"/>
        <end position="196"/>
    </location>
</feature>
<feature type="transmembrane region" description="Helical" evidence="1">
    <location>
        <begin position="240"/>
        <end position="260"/>
    </location>
</feature>
<feature type="transmembrane region" description="Helical" evidence="1">
    <location>
        <begin position="150"/>
        <end position="167"/>
    </location>
</feature>
<keyword evidence="1" id="KW-0472">Membrane</keyword>
<name>A0A939GJ45_9BACT</name>
<keyword evidence="3" id="KW-1185">Reference proteome</keyword>
<feature type="transmembrane region" description="Helical" evidence="1">
    <location>
        <begin position="95"/>
        <end position="117"/>
    </location>
</feature>
<feature type="transmembrane region" description="Helical" evidence="1">
    <location>
        <begin position="124"/>
        <end position="144"/>
    </location>
</feature>
<sequence length="560" mass="63553">MSTPAAPLTLRYPFLPYLLLLLPVALHTWMILTYAENVPWYDDVEMFVAFIQEYFKANTLGEKVYWLLKPSNEHRILLAKSVALFTYYVTGHMNFRLMIIIANVCMYGTLVILYRVFRSMQLPIWAFVPVPFFLLQPQFFLTSTWALTGLQHQGGTFLSFLVMYSLAKNGRPRFVGAALLQVLASLSMSNTLFGWLSGAVILWRQGHYKRLAAWAVLCAVAVFIYRYGYTYSQGTTSQKLLLSQPWLVIVSVFSFAGGAFDVLPFAPFLLRGIGPTIAGIILFALIGWFVWQMRWPFQKKIMALVPQLPNTIRDNFFIGIYILILTNAAVVGMFRIRYGYNVILISNYMLYPALLLCVVYLNGLQTLNLRLRPRWMRIGLTLALLLWAKSYFWHLPEVANRSEFLRAWGYNQQYTGIGLGGERGGILEAPIHKAMTGAVAGGYYKYPDNPIANYATSLDTIATRITKNGDTYHLEAPGPPTPLRQAYAVLQSDTETYLIPSKTPFYRPAFWLRRPVLGVLADVDNFFLRPGTYRVGWAIDAGGDPMLSFSTKTVVITAKY</sequence>
<organism evidence="2 3">
    <name type="scientific">Fibrella rubiginis</name>
    <dbReference type="NCBI Taxonomy" id="2817060"/>
    <lineage>
        <taxon>Bacteria</taxon>
        <taxon>Pseudomonadati</taxon>
        <taxon>Bacteroidota</taxon>
        <taxon>Cytophagia</taxon>
        <taxon>Cytophagales</taxon>
        <taxon>Spirosomataceae</taxon>
        <taxon>Fibrella</taxon>
    </lineage>
</organism>
<dbReference type="RefSeq" id="WP_207365721.1">
    <property type="nucleotide sequence ID" value="NZ_JAFMYV010000008.1"/>
</dbReference>
<accession>A0A939GJ45</accession>
<proteinExistence type="predicted"/>
<dbReference type="EMBL" id="JAFMYV010000008">
    <property type="protein sequence ID" value="MBO0938189.1"/>
    <property type="molecule type" value="Genomic_DNA"/>
</dbReference>
<evidence type="ECO:0000313" key="2">
    <source>
        <dbReference type="EMBL" id="MBO0938189.1"/>
    </source>
</evidence>